<feature type="transmembrane region" description="Helical" evidence="1">
    <location>
        <begin position="12"/>
        <end position="32"/>
    </location>
</feature>
<keyword evidence="1" id="KW-1133">Transmembrane helix</keyword>
<name>A0AA47I6W6_9CLOT</name>
<gene>
    <name evidence="2" type="ORF">LL038_22740</name>
</gene>
<accession>A0AA47I6W6</accession>
<dbReference type="AlphaFoldDB" id="A0AA47I6W6"/>
<dbReference type="EMBL" id="CP086239">
    <property type="protein sequence ID" value="WAG60305.1"/>
    <property type="molecule type" value="Genomic_DNA"/>
</dbReference>
<evidence type="ECO:0000256" key="1">
    <source>
        <dbReference type="SAM" id="Phobius"/>
    </source>
</evidence>
<sequence length="321" mass="36958">MKLQIIFLKKKYIYYVLAIIIFTITLTFLLLFKTNAISTFNIINESKMMQADLTGDGNKDILYIKTDVDKYYIQINSGDKCYYLEPSKKLNTVGNYYLQWPMRLTLMDISRNNVPEIFTQASVNNKAVQHVFLWTGEKYEDIFSSTNNILGFVDSKNNKTPKMLSGNIKDGELNLISYIFIQDSLKSFDYNYVDNYMGKTTVLGFINLMATFPVSELTMPKDLFTSDLNGNDISLLSDLSDRKVHLTFQDAVFKDFKWDKDGNTSDVLWTLNFKGTNTNDLLEPNVTNLKESKNYTIELILKLIPNTNKDPSFKISSIDIK</sequence>
<protein>
    <submittedName>
        <fullName evidence="2">VCBS repeat-containing protein</fullName>
    </submittedName>
</protein>
<dbReference type="RefSeq" id="WP_216120987.1">
    <property type="nucleotide sequence ID" value="NZ_CP086239.1"/>
</dbReference>
<keyword evidence="1" id="KW-0812">Transmembrane</keyword>
<reference evidence="2" key="1">
    <citation type="submission" date="2021-11" db="EMBL/GenBank/DDBJ databases">
        <title>Clostridia strains as spoilage organisms.</title>
        <authorList>
            <person name="Wambui J."/>
            <person name="Stevens M.J.A."/>
            <person name="Stephan R."/>
        </authorList>
    </citation>
    <scope>NUCLEOTIDE SEQUENCE</scope>
    <source>
        <strain evidence="2">CF009</strain>
    </source>
</reference>
<dbReference type="Proteomes" id="UP001164733">
    <property type="component" value="Chromosome"/>
</dbReference>
<keyword evidence="1" id="KW-0472">Membrane</keyword>
<evidence type="ECO:0000313" key="3">
    <source>
        <dbReference type="Proteomes" id="UP001164733"/>
    </source>
</evidence>
<organism evidence="2 3">
    <name type="scientific">Clostridium estertheticum</name>
    <dbReference type="NCBI Taxonomy" id="238834"/>
    <lineage>
        <taxon>Bacteria</taxon>
        <taxon>Bacillati</taxon>
        <taxon>Bacillota</taxon>
        <taxon>Clostridia</taxon>
        <taxon>Eubacteriales</taxon>
        <taxon>Clostridiaceae</taxon>
        <taxon>Clostridium</taxon>
    </lineage>
</organism>
<proteinExistence type="predicted"/>
<evidence type="ECO:0000313" key="2">
    <source>
        <dbReference type="EMBL" id="WAG60305.1"/>
    </source>
</evidence>